<evidence type="ECO:0000256" key="6">
    <source>
        <dbReference type="ARBA" id="ARBA00022857"/>
    </source>
</evidence>
<comment type="pathway">
    <text evidence="2">Lipid metabolism.</text>
</comment>
<comment type="subcellular location">
    <subcellularLocation>
        <location evidence="1">Peroxisome</location>
    </subcellularLocation>
</comment>
<evidence type="ECO:0000256" key="5">
    <source>
        <dbReference type="ARBA" id="ARBA00022832"/>
    </source>
</evidence>
<evidence type="ECO:0000256" key="15">
    <source>
        <dbReference type="ARBA" id="ARBA00047570"/>
    </source>
</evidence>
<evidence type="ECO:0000256" key="17">
    <source>
        <dbReference type="ARBA" id="ARBA00049108"/>
    </source>
</evidence>
<dbReference type="InterPro" id="IPR057326">
    <property type="entry name" value="KR_dom"/>
</dbReference>
<evidence type="ECO:0000259" key="21">
    <source>
        <dbReference type="SMART" id="SM00822"/>
    </source>
</evidence>
<evidence type="ECO:0000256" key="8">
    <source>
        <dbReference type="ARBA" id="ARBA00023098"/>
    </source>
</evidence>
<evidence type="ECO:0000256" key="9">
    <source>
        <dbReference type="ARBA" id="ARBA00023140"/>
    </source>
</evidence>
<dbReference type="EMBL" id="JBHLWH010000042">
    <property type="protein sequence ID" value="MFC0249768.1"/>
    <property type="molecule type" value="Genomic_DNA"/>
</dbReference>
<comment type="catalytic activity">
    <reaction evidence="15">
        <text>(2E)-dodecenoyl-CoA + NADPH + H(+) = dodecanoyl-CoA + NADP(+)</text>
        <dbReference type="Rhea" id="RHEA:44964"/>
        <dbReference type="ChEBI" id="CHEBI:15378"/>
        <dbReference type="ChEBI" id="CHEBI:57330"/>
        <dbReference type="ChEBI" id="CHEBI:57375"/>
        <dbReference type="ChEBI" id="CHEBI:57783"/>
        <dbReference type="ChEBI" id="CHEBI:58349"/>
    </reaction>
    <physiologicalReaction direction="left-to-right" evidence="15">
        <dbReference type="Rhea" id="RHEA:44965"/>
    </physiologicalReaction>
</comment>
<dbReference type="PANTHER" id="PTHR24317:SF7">
    <property type="entry name" value="PEROXISOMAL TRANS-2-ENOYL-COA REDUCTASE"/>
    <property type="match status" value="1"/>
</dbReference>
<sequence>MTYQSIYGPGLFDGKVMIVTGGGSGIGRCAAHELASLGAHVAIVGRNPEKLETVRIEIEEDGGSVSTHVSDIRDEETVAATIATIIKDHGRIDGLVNNAGGQYRAAIKDITTKGFEAVVRSNLTGGFIVMREVYNQWMAEHGGSIVNMIADIWHGWPHFSHSAAARGGMFTLTESAATEFAASGVRVNSVAPGSIASSGLDTYDAKDTEFIQKGVSPHIPLQRFGTESEVSSAIVFLLSPGASFITGSCVRVDGGAPNARRGWWELQPAENNTPFNGFHRASEPAILAAAHQGEQR</sequence>
<keyword evidence="23" id="KW-1185">Reference proteome</keyword>
<organism evidence="22 23">
    <name type="scientific">Citricoccus parietis</name>
    <dbReference type="NCBI Taxonomy" id="592307"/>
    <lineage>
        <taxon>Bacteria</taxon>
        <taxon>Bacillati</taxon>
        <taxon>Actinomycetota</taxon>
        <taxon>Actinomycetes</taxon>
        <taxon>Micrococcales</taxon>
        <taxon>Micrococcaceae</taxon>
        <taxon>Citricoccus</taxon>
    </lineage>
</organism>
<keyword evidence="7" id="KW-0560">Oxidoreductase</keyword>
<comment type="function">
    <text evidence="11">Participates in chain elongation of fatty acids. Catalyzes the reduction of trans-2-enoyl-CoAs of varying chain lengths from 6:1 to 16:1, having maximum activity with 10:1 CoA. Has no 2,4-dienoyl-CoA reductase activity.</text>
</comment>
<evidence type="ECO:0000256" key="19">
    <source>
        <dbReference type="ARBA" id="ARBA00049386"/>
    </source>
</evidence>
<dbReference type="Gene3D" id="3.40.50.720">
    <property type="entry name" value="NAD(P)-binding Rossmann-like Domain"/>
    <property type="match status" value="1"/>
</dbReference>
<evidence type="ECO:0000256" key="2">
    <source>
        <dbReference type="ARBA" id="ARBA00005189"/>
    </source>
</evidence>
<dbReference type="InterPro" id="IPR052388">
    <property type="entry name" value="Peroxisomal_t2-enoyl-CoA_red"/>
</dbReference>
<protein>
    <recommendedName>
        <fullName evidence="14">Peroxisomal trans-2-enoyl-CoA reductase</fullName>
        <ecNumber evidence="13">1.3.1.38</ecNumber>
    </recommendedName>
</protein>
<evidence type="ECO:0000256" key="16">
    <source>
        <dbReference type="ARBA" id="ARBA00048686"/>
    </source>
</evidence>
<keyword evidence="9" id="KW-0576">Peroxisome</keyword>
<keyword evidence="10" id="KW-0275">Fatty acid biosynthesis</keyword>
<gene>
    <name evidence="22" type="ORF">ACFFIO_14780</name>
</gene>
<evidence type="ECO:0000313" key="23">
    <source>
        <dbReference type="Proteomes" id="UP001589766"/>
    </source>
</evidence>
<evidence type="ECO:0000256" key="3">
    <source>
        <dbReference type="ARBA" id="ARBA00022516"/>
    </source>
</evidence>
<evidence type="ECO:0000256" key="12">
    <source>
        <dbReference type="ARBA" id="ARBA00038622"/>
    </source>
</evidence>
<comment type="catalytic activity">
    <reaction evidence="18">
        <text>a (2E)-enoyl-CoA + NADPH + H(+) = a 2,3-saturated acyl-CoA + NADP(+)</text>
        <dbReference type="Rhea" id="RHEA:33763"/>
        <dbReference type="ChEBI" id="CHEBI:15378"/>
        <dbReference type="ChEBI" id="CHEBI:57783"/>
        <dbReference type="ChEBI" id="CHEBI:58349"/>
        <dbReference type="ChEBI" id="CHEBI:58856"/>
        <dbReference type="ChEBI" id="CHEBI:65111"/>
        <dbReference type="EC" id="1.3.1.38"/>
    </reaction>
    <physiologicalReaction direction="left-to-right" evidence="18">
        <dbReference type="Rhea" id="RHEA:33764"/>
    </physiologicalReaction>
</comment>
<comment type="catalytic activity">
    <reaction evidence="20">
        <text>(2E)-octenoyl-CoA + NADPH + H(+) = octanoyl-CoA + NADP(+)</text>
        <dbReference type="Rhea" id="RHEA:44952"/>
        <dbReference type="ChEBI" id="CHEBI:15378"/>
        <dbReference type="ChEBI" id="CHEBI:57386"/>
        <dbReference type="ChEBI" id="CHEBI:57783"/>
        <dbReference type="ChEBI" id="CHEBI:58349"/>
        <dbReference type="ChEBI" id="CHEBI:62242"/>
    </reaction>
    <physiologicalReaction direction="left-to-right" evidence="20">
        <dbReference type="Rhea" id="RHEA:44953"/>
    </physiologicalReaction>
</comment>
<accession>A0ABV6F8D0</accession>
<evidence type="ECO:0000256" key="14">
    <source>
        <dbReference type="ARBA" id="ARBA00041063"/>
    </source>
</evidence>
<dbReference type="RefSeq" id="WP_378042974.1">
    <property type="nucleotide sequence ID" value="NZ_JBHLWH010000042.1"/>
</dbReference>
<evidence type="ECO:0000313" key="22">
    <source>
        <dbReference type="EMBL" id="MFC0249768.1"/>
    </source>
</evidence>
<keyword evidence="4" id="KW-0597">Phosphoprotein</keyword>
<dbReference type="PANTHER" id="PTHR24317">
    <property type="entry name" value="PEROXISOMAL TRANS-2-ENOYL-COA REDUCTASE"/>
    <property type="match status" value="1"/>
</dbReference>
<dbReference type="SMART" id="SM00822">
    <property type="entry name" value="PKS_KR"/>
    <property type="match status" value="1"/>
</dbReference>
<evidence type="ECO:0000256" key="13">
    <source>
        <dbReference type="ARBA" id="ARBA00038849"/>
    </source>
</evidence>
<evidence type="ECO:0000256" key="18">
    <source>
        <dbReference type="ARBA" id="ARBA00049251"/>
    </source>
</evidence>
<evidence type="ECO:0000256" key="7">
    <source>
        <dbReference type="ARBA" id="ARBA00023002"/>
    </source>
</evidence>
<comment type="subunit">
    <text evidence="12">Interacts with PEX5, probably required to target it into peroxisomes.</text>
</comment>
<evidence type="ECO:0000256" key="1">
    <source>
        <dbReference type="ARBA" id="ARBA00004275"/>
    </source>
</evidence>
<proteinExistence type="predicted"/>
<evidence type="ECO:0000256" key="20">
    <source>
        <dbReference type="ARBA" id="ARBA00049559"/>
    </source>
</evidence>
<evidence type="ECO:0000256" key="11">
    <source>
        <dbReference type="ARBA" id="ARBA00037124"/>
    </source>
</evidence>
<name>A0ABV6F8D0_9MICC</name>
<keyword evidence="8" id="KW-0443">Lipid metabolism</keyword>
<dbReference type="EC" id="1.3.1.38" evidence="13"/>
<dbReference type="SUPFAM" id="SSF51735">
    <property type="entry name" value="NAD(P)-binding Rossmann-fold domains"/>
    <property type="match status" value="1"/>
</dbReference>
<feature type="domain" description="Ketoreductase" evidence="21">
    <location>
        <begin position="15"/>
        <end position="169"/>
    </location>
</feature>
<comment type="catalytic activity">
    <reaction evidence="17">
        <text>(2E)-hexenoyl-CoA + NADPH + H(+) = hexanoyl-CoA + NADP(+)</text>
        <dbReference type="Rhea" id="RHEA:44956"/>
        <dbReference type="ChEBI" id="CHEBI:15378"/>
        <dbReference type="ChEBI" id="CHEBI:57783"/>
        <dbReference type="ChEBI" id="CHEBI:58349"/>
        <dbReference type="ChEBI" id="CHEBI:62077"/>
        <dbReference type="ChEBI" id="CHEBI:62620"/>
    </reaction>
    <physiologicalReaction direction="left-to-right" evidence="17">
        <dbReference type="Rhea" id="RHEA:44957"/>
    </physiologicalReaction>
</comment>
<keyword evidence="5" id="KW-0276">Fatty acid metabolism</keyword>
<evidence type="ECO:0000256" key="10">
    <source>
        <dbReference type="ARBA" id="ARBA00023160"/>
    </source>
</evidence>
<dbReference type="Proteomes" id="UP001589766">
    <property type="component" value="Unassembled WGS sequence"/>
</dbReference>
<reference evidence="22 23" key="1">
    <citation type="submission" date="2024-09" db="EMBL/GenBank/DDBJ databases">
        <authorList>
            <person name="Sun Q."/>
            <person name="Mori K."/>
        </authorList>
    </citation>
    <scope>NUCLEOTIDE SEQUENCE [LARGE SCALE GENOMIC DNA]</scope>
    <source>
        <strain evidence="22 23">CCM 7609</strain>
    </source>
</reference>
<comment type="catalytic activity">
    <reaction evidence="19">
        <text>(2E)-decenoyl-CoA + NADPH + H(+) = decanoyl-CoA + NADP(+)</text>
        <dbReference type="Rhea" id="RHEA:44960"/>
        <dbReference type="ChEBI" id="CHEBI:15378"/>
        <dbReference type="ChEBI" id="CHEBI:57783"/>
        <dbReference type="ChEBI" id="CHEBI:58349"/>
        <dbReference type="ChEBI" id="CHEBI:61406"/>
        <dbReference type="ChEBI" id="CHEBI:61430"/>
    </reaction>
    <physiologicalReaction direction="left-to-right" evidence="19">
        <dbReference type="Rhea" id="RHEA:44961"/>
    </physiologicalReaction>
</comment>
<dbReference type="InterPro" id="IPR036291">
    <property type="entry name" value="NAD(P)-bd_dom_sf"/>
</dbReference>
<evidence type="ECO:0000256" key="4">
    <source>
        <dbReference type="ARBA" id="ARBA00022553"/>
    </source>
</evidence>
<dbReference type="InterPro" id="IPR002347">
    <property type="entry name" value="SDR_fam"/>
</dbReference>
<comment type="caution">
    <text evidence="22">The sequence shown here is derived from an EMBL/GenBank/DDBJ whole genome shotgun (WGS) entry which is preliminary data.</text>
</comment>
<dbReference type="PRINTS" id="PR00081">
    <property type="entry name" value="GDHRDH"/>
</dbReference>
<keyword evidence="6" id="KW-0521">NADP</keyword>
<dbReference type="Pfam" id="PF13561">
    <property type="entry name" value="adh_short_C2"/>
    <property type="match status" value="1"/>
</dbReference>
<keyword evidence="3" id="KW-0444">Lipid biosynthesis</keyword>
<comment type="catalytic activity">
    <reaction evidence="16">
        <text>(2E)-tetradecenoyl-CoA + NADPH + H(+) = tetradecanoyl-CoA + NADP(+)</text>
        <dbReference type="Rhea" id="RHEA:44968"/>
        <dbReference type="ChEBI" id="CHEBI:15378"/>
        <dbReference type="ChEBI" id="CHEBI:57385"/>
        <dbReference type="ChEBI" id="CHEBI:57783"/>
        <dbReference type="ChEBI" id="CHEBI:58349"/>
        <dbReference type="ChEBI" id="CHEBI:61405"/>
    </reaction>
    <physiologicalReaction direction="left-to-right" evidence="16">
        <dbReference type="Rhea" id="RHEA:44969"/>
    </physiologicalReaction>
</comment>